<reference evidence="1" key="1">
    <citation type="journal article" date="2015" name="Nature">
        <title>Complex archaea that bridge the gap between prokaryotes and eukaryotes.</title>
        <authorList>
            <person name="Spang A."/>
            <person name="Saw J.H."/>
            <person name="Jorgensen S.L."/>
            <person name="Zaremba-Niedzwiedzka K."/>
            <person name="Martijn J."/>
            <person name="Lind A.E."/>
            <person name="van Eijk R."/>
            <person name="Schleper C."/>
            <person name="Guy L."/>
            <person name="Ettema T.J."/>
        </authorList>
    </citation>
    <scope>NUCLEOTIDE SEQUENCE</scope>
</reference>
<accession>A0A0F8YS11</accession>
<protein>
    <submittedName>
        <fullName evidence="1">Uncharacterized protein</fullName>
    </submittedName>
</protein>
<dbReference type="EMBL" id="LAZR01067831">
    <property type="protein sequence ID" value="KKK50811.1"/>
    <property type="molecule type" value="Genomic_DNA"/>
</dbReference>
<name>A0A0F8YS11_9ZZZZ</name>
<dbReference type="AlphaFoldDB" id="A0A0F8YS11"/>
<gene>
    <name evidence="1" type="ORF">LCGC14_3121290</name>
</gene>
<evidence type="ECO:0000313" key="1">
    <source>
        <dbReference type="EMBL" id="KKK50811.1"/>
    </source>
</evidence>
<proteinExistence type="predicted"/>
<sequence>MSRYRTIIVLERAILLNGEVQAWELERSEWLYDGKDPHAAGDDFDQANDGYNLLTILKRNR</sequence>
<comment type="caution">
    <text evidence="1">The sequence shown here is derived from an EMBL/GenBank/DDBJ whole genome shotgun (WGS) entry which is preliminary data.</text>
</comment>
<organism evidence="1">
    <name type="scientific">marine sediment metagenome</name>
    <dbReference type="NCBI Taxonomy" id="412755"/>
    <lineage>
        <taxon>unclassified sequences</taxon>
        <taxon>metagenomes</taxon>
        <taxon>ecological metagenomes</taxon>
    </lineage>
</organism>